<keyword evidence="2" id="KW-0645">Protease</keyword>
<dbReference type="Pfam" id="PF01863">
    <property type="entry name" value="YgjP-like"/>
    <property type="match status" value="1"/>
</dbReference>
<evidence type="ECO:0000313" key="3">
    <source>
        <dbReference type="Proteomes" id="UP000054422"/>
    </source>
</evidence>
<keyword evidence="3" id="KW-1185">Reference proteome</keyword>
<feature type="domain" description="YgjP-like metallopeptidase" evidence="1">
    <location>
        <begin position="21"/>
        <end position="225"/>
    </location>
</feature>
<keyword evidence="2" id="KW-0378">Hydrolase</keyword>
<name>A0A0A2SQH8_9GAMM</name>
<dbReference type="Proteomes" id="UP000054422">
    <property type="component" value="Unassembled WGS sequence"/>
</dbReference>
<gene>
    <name evidence="2" type="ORF">EP47_12830</name>
</gene>
<keyword evidence="2" id="KW-0482">Metalloprotease</keyword>
<sequence>MYIEIDGISIEILKKPVKNINLRIYPPDGQVKVSIPLKYSEHVIRQQLKEKSEWIRAQQERIRIQSCFKEESLQTGSTILFKGKTCLLIIEEHHGPSQIIIDNELIHCHIQPNSTFQQKQRIVDLWYRKEMNAEISRLMAYWEPIINVNVFQLGIKKMKTRWGSCNTRAHRIWLNLNLIKKPVECLEYVLVHEMVHILEASHNKRFYALMTQFMPDWRDRQEVLEGKKAKEHISTFY</sequence>
<organism evidence="2 3">
    <name type="scientific">Legionella norrlandica</name>
    <dbReference type="NCBI Taxonomy" id="1498499"/>
    <lineage>
        <taxon>Bacteria</taxon>
        <taxon>Pseudomonadati</taxon>
        <taxon>Pseudomonadota</taxon>
        <taxon>Gammaproteobacteria</taxon>
        <taxon>Legionellales</taxon>
        <taxon>Legionellaceae</taxon>
        <taxon>Legionella</taxon>
    </lineage>
</organism>
<dbReference type="InterPro" id="IPR053136">
    <property type="entry name" value="UTP_pyrophosphatase-like"/>
</dbReference>
<reference evidence="2 3" key="1">
    <citation type="submission" date="2014-05" db="EMBL/GenBank/DDBJ databases">
        <authorList>
            <person name="Rizzardi K."/>
            <person name="Winiecka-Krusnell J."/>
            <person name="Ramliden M."/>
            <person name="Alm E."/>
            <person name="Andersson S."/>
            <person name="Byfors S."/>
        </authorList>
    </citation>
    <scope>NUCLEOTIDE SEQUENCE [LARGE SCALE GENOMIC DNA]</scope>
    <source>
        <strain evidence="2 3">LEGN</strain>
    </source>
</reference>
<dbReference type="InterPro" id="IPR002725">
    <property type="entry name" value="YgjP-like_metallopeptidase"/>
</dbReference>
<accession>A0A0A2SQH8</accession>
<dbReference type="EMBL" id="JNCF01000029">
    <property type="protein sequence ID" value="KGP63007.1"/>
    <property type="molecule type" value="Genomic_DNA"/>
</dbReference>
<dbReference type="OrthoDB" id="9811177at2"/>
<dbReference type="PANTHER" id="PTHR30399:SF1">
    <property type="entry name" value="UTP PYROPHOSPHATASE"/>
    <property type="match status" value="1"/>
</dbReference>
<comment type="caution">
    <text evidence="2">The sequence shown here is derived from an EMBL/GenBank/DDBJ whole genome shotgun (WGS) entry which is preliminary data.</text>
</comment>
<dbReference type="RefSeq" id="WP_035890107.1">
    <property type="nucleotide sequence ID" value="NZ_JNCF01000029.1"/>
</dbReference>
<protein>
    <submittedName>
        <fullName evidence="2">Zinc metalloprotease</fullName>
    </submittedName>
</protein>
<dbReference type="CDD" id="cd07344">
    <property type="entry name" value="M48_yhfN_like"/>
    <property type="match status" value="1"/>
</dbReference>
<evidence type="ECO:0000259" key="1">
    <source>
        <dbReference type="Pfam" id="PF01863"/>
    </source>
</evidence>
<evidence type="ECO:0000313" key="2">
    <source>
        <dbReference type="EMBL" id="KGP63007.1"/>
    </source>
</evidence>
<dbReference type="GO" id="GO:0006508">
    <property type="term" value="P:proteolysis"/>
    <property type="evidence" value="ECO:0007669"/>
    <property type="project" value="UniProtKB-KW"/>
</dbReference>
<dbReference type="Gene3D" id="3.30.2010.10">
    <property type="entry name" value="Metalloproteases ('zincins'), catalytic domain"/>
    <property type="match status" value="1"/>
</dbReference>
<dbReference type="AlphaFoldDB" id="A0A0A2SQH8"/>
<proteinExistence type="predicted"/>
<dbReference type="GO" id="GO:0008237">
    <property type="term" value="F:metallopeptidase activity"/>
    <property type="evidence" value="ECO:0007669"/>
    <property type="project" value="UniProtKB-KW"/>
</dbReference>
<dbReference type="PANTHER" id="PTHR30399">
    <property type="entry name" value="UNCHARACTERIZED PROTEIN YGJP"/>
    <property type="match status" value="1"/>
</dbReference>
<dbReference type="STRING" id="1498499.EP47_12830"/>